<feature type="region of interest" description="Disordered" evidence="1">
    <location>
        <begin position="52"/>
        <end position="74"/>
    </location>
</feature>
<dbReference type="SUPFAM" id="SSF46689">
    <property type="entry name" value="Homeodomain-like"/>
    <property type="match status" value="1"/>
</dbReference>
<dbReference type="GO" id="GO:0003676">
    <property type="term" value="F:nucleic acid binding"/>
    <property type="evidence" value="ECO:0007669"/>
    <property type="project" value="InterPro"/>
</dbReference>
<name>A0A5Q2FFZ6_9ACTN</name>
<dbReference type="AlphaFoldDB" id="A0A5Q2FFZ6"/>
<dbReference type="PANTHER" id="PTHR35004:SF6">
    <property type="entry name" value="TRANSPOSASE"/>
    <property type="match status" value="1"/>
</dbReference>
<proteinExistence type="predicted"/>
<dbReference type="Proteomes" id="UP000386847">
    <property type="component" value="Chromosome"/>
</dbReference>
<gene>
    <name evidence="3" type="ORF">Rai3103_14960</name>
</gene>
<dbReference type="InterPro" id="IPR009057">
    <property type="entry name" value="Homeodomain-like_sf"/>
</dbReference>
<feature type="region of interest" description="Disordered" evidence="1">
    <location>
        <begin position="156"/>
        <end position="189"/>
    </location>
</feature>
<dbReference type="InterPro" id="IPR001584">
    <property type="entry name" value="Integrase_cat-core"/>
</dbReference>
<organism evidence="3 4">
    <name type="scientific">Raineyella fluvialis</name>
    <dbReference type="NCBI Taxonomy" id="2662261"/>
    <lineage>
        <taxon>Bacteria</taxon>
        <taxon>Bacillati</taxon>
        <taxon>Actinomycetota</taxon>
        <taxon>Actinomycetes</taxon>
        <taxon>Propionibacteriales</taxon>
        <taxon>Propionibacteriaceae</taxon>
        <taxon>Raineyella</taxon>
    </lineage>
</organism>
<keyword evidence="4" id="KW-1185">Reference proteome</keyword>
<dbReference type="InterPro" id="IPR036397">
    <property type="entry name" value="RNaseH_sf"/>
</dbReference>
<dbReference type="Pfam" id="PF00665">
    <property type="entry name" value="rve"/>
    <property type="match status" value="1"/>
</dbReference>
<dbReference type="SUPFAM" id="SSF53098">
    <property type="entry name" value="Ribonuclease H-like"/>
    <property type="match status" value="1"/>
</dbReference>
<feature type="domain" description="Integrase catalytic" evidence="2">
    <location>
        <begin position="137"/>
        <end position="335"/>
    </location>
</feature>
<dbReference type="RefSeq" id="WP_153573246.1">
    <property type="nucleotide sequence ID" value="NZ_CP045725.1"/>
</dbReference>
<dbReference type="PROSITE" id="PS50994">
    <property type="entry name" value="INTEGRASE"/>
    <property type="match status" value="1"/>
</dbReference>
<reference evidence="3 4" key="1">
    <citation type="submission" date="2019-10" db="EMBL/GenBank/DDBJ databases">
        <title>Genomic analysis of Raineyella sp. CBA3103.</title>
        <authorList>
            <person name="Roh S.W."/>
        </authorList>
    </citation>
    <scope>NUCLEOTIDE SEQUENCE [LARGE SCALE GENOMIC DNA]</scope>
    <source>
        <strain evidence="3 4">CBA3103</strain>
    </source>
</reference>
<sequence length="339" mass="38133">MSHANALLTPRGRLLLARCVVEDGWPLRRAAERFSVSVTTAKRWADRYRASGPAGMVDRSSRPRSCPHQTSQRRERRVVGLRVTHRWGPARIAYHLGMNPATVQRILTRYGCLLLRWTDPATGAPVRARRRQVVRYERDAPGDLIHVDIKKLGRIPDGGGHRAVGRAQGVRNSGAHRDPNRKRKAPGRPNLGYAYLHHAVDDYSRYAYSEILTDETKQTATAFMARALDHFAAIGITTARVMTDNGSCYRSHLFAQLLADNGIVHKKTRPYTPKTNGKVERFNRTLQEEWAYARPYTSESERVAAFPAFLHAYNHDRGHTALKGASPADRVPNLAGQYS</sequence>
<dbReference type="Gene3D" id="3.30.420.10">
    <property type="entry name" value="Ribonuclease H-like superfamily/Ribonuclease H"/>
    <property type="match status" value="1"/>
</dbReference>
<protein>
    <submittedName>
        <fullName evidence="3">IS481 family transposase</fullName>
    </submittedName>
</protein>
<dbReference type="Pfam" id="PF13565">
    <property type="entry name" value="HTH_32"/>
    <property type="match status" value="1"/>
</dbReference>
<evidence type="ECO:0000313" key="4">
    <source>
        <dbReference type="Proteomes" id="UP000386847"/>
    </source>
</evidence>
<dbReference type="EMBL" id="CP045725">
    <property type="protein sequence ID" value="QGF24717.1"/>
    <property type="molecule type" value="Genomic_DNA"/>
</dbReference>
<evidence type="ECO:0000256" key="1">
    <source>
        <dbReference type="SAM" id="MobiDB-lite"/>
    </source>
</evidence>
<dbReference type="NCBIfam" id="NF033577">
    <property type="entry name" value="transpos_IS481"/>
    <property type="match status" value="1"/>
</dbReference>
<accession>A0A5Q2FFZ6</accession>
<dbReference type="KEGG" id="rain:Rai3103_14960"/>
<dbReference type="InterPro" id="IPR047656">
    <property type="entry name" value="IS481-like_transpos"/>
</dbReference>
<dbReference type="GO" id="GO:0015074">
    <property type="term" value="P:DNA integration"/>
    <property type="evidence" value="ECO:0007669"/>
    <property type="project" value="InterPro"/>
</dbReference>
<dbReference type="PANTHER" id="PTHR35004">
    <property type="entry name" value="TRANSPOSASE RV3428C-RELATED"/>
    <property type="match status" value="1"/>
</dbReference>
<evidence type="ECO:0000259" key="2">
    <source>
        <dbReference type="PROSITE" id="PS50994"/>
    </source>
</evidence>
<dbReference type="InterPro" id="IPR012337">
    <property type="entry name" value="RNaseH-like_sf"/>
</dbReference>
<evidence type="ECO:0000313" key="3">
    <source>
        <dbReference type="EMBL" id="QGF24717.1"/>
    </source>
</evidence>